<feature type="region of interest" description="Disordered" evidence="1">
    <location>
        <begin position="29"/>
        <end position="225"/>
    </location>
</feature>
<reference evidence="2 3" key="1">
    <citation type="journal article" date="2015" name="Genome Biol. Evol.">
        <title>Comparative Genomics of a Bacterivorous Green Alga Reveals Evolutionary Causalities and Consequences of Phago-Mixotrophic Mode of Nutrition.</title>
        <authorList>
            <person name="Burns J.A."/>
            <person name="Paasch A."/>
            <person name="Narechania A."/>
            <person name="Kim E."/>
        </authorList>
    </citation>
    <scope>NUCLEOTIDE SEQUENCE [LARGE SCALE GENOMIC DNA]</scope>
    <source>
        <strain evidence="2 3">PLY_AMNH</strain>
    </source>
</reference>
<feature type="non-terminal residue" evidence="2">
    <location>
        <position position="1"/>
    </location>
</feature>
<feature type="compositionally biased region" description="Polar residues" evidence="1">
    <location>
        <begin position="205"/>
        <end position="225"/>
    </location>
</feature>
<evidence type="ECO:0000313" key="2">
    <source>
        <dbReference type="EMBL" id="KAK3246451.1"/>
    </source>
</evidence>
<comment type="caution">
    <text evidence="2">The sequence shown here is derived from an EMBL/GenBank/DDBJ whole genome shotgun (WGS) entry which is preliminary data.</text>
</comment>
<feature type="compositionally biased region" description="Basic residues" evidence="1">
    <location>
        <begin position="116"/>
        <end position="130"/>
    </location>
</feature>
<evidence type="ECO:0000256" key="1">
    <source>
        <dbReference type="SAM" id="MobiDB-lite"/>
    </source>
</evidence>
<dbReference type="EMBL" id="LGRX02029792">
    <property type="protein sequence ID" value="KAK3246451.1"/>
    <property type="molecule type" value="Genomic_DNA"/>
</dbReference>
<dbReference type="Proteomes" id="UP001190700">
    <property type="component" value="Unassembled WGS sequence"/>
</dbReference>
<accession>A0AAE0C107</accession>
<dbReference type="AlphaFoldDB" id="A0AAE0C107"/>
<feature type="compositionally biased region" description="Basic and acidic residues" evidence="1">
    <location>
        <begin position="103"/>
        <end position="113"/>
    </location>
</feature>
<proteinExistence type="predicted"/>
<feature type="compositionally biased region" description="Acidic residues" evidence="1">
    <location>
        <begin position="147"/>
        <end position="156"/>
    </location>
</feature>
<name>A0AAE0C107_9CHLO</name>
<evidence type="ECO:0000313" key="3">
    <source>
        <dbReference type="Proteomes" id="UP001190700"/>
    </source>
</evidence>
<sequence length="256" mass="27781">LLQISGRVTAPSSGAAALLEPAALSAPASYNEGEAGEADGWRPQANPSRRSNQRQDAEGHDAQGLPPARISVERSVANNDMIEAGGTEGIAQRLQARASRPGNLRELESEEPMKPPPRRPRRSAGFKRLVRAADFKEDGVSSPRPDEETEVLEDLETTQPSEPALDEEGNDRGQPSRRQKRKLAPISVSEAPEDGAKKRAPLAQLNPNIRTKGNSAPNKKPGSVQQYEDTLPRDLLFGGTSFSMPKLKQSFGFRFD</sequence>
<protein>
    <submittedName>
        <fullName evidence="2">Uncharacterized protein</fullName>
    </submittedName>
</protein>
<keyword evidence="3" id="KW-1185">Reference proteome</keyword>
<organism evidence="2 3">
    <name type="scientific">Cymbomonas tetramitiformis</name>
    <dbReference type="NCBI Taxonomy" id="36881"/>
    <lineage>
        <taxon>Eukaryota</taxon>
        <taxon>Viridiplantae</taxon>
        <taxon>Chlorophyta</taxon>
        <taxon>Pyramimonadophyceae</taxon>
        <taxon>Pyramimonadales</taxon>
        <taxon>Pyramimonadaceae</taxon>
        <taxon>Cymbomonas</taxon>
    </lineage>
</organism>
<gene>
    <name evidence="2" type="ORF">CYMTET_44012</name>
</gene>